<accession>A0A6A3JUC9</accession>
<evidence type="ECO:0000313" key="2">
    <source>
        <dbReference type="Proteomes" id="UP000429607"/>
    </source>
</evidence>
<name>A0A6A3JUC9_9STRA</name>
<evidence type="ECO:0000313" key="1">
    <source>
        <dbReference type="EMBL" id="KAE8995273.1"/>
    </source>
</evidence>
<dbReference type="Proteomes" id="UP000429607">
    <property type="component" value="Unassembled WGS sequence"/>
</dbReference>
<reference evidence="1 2" key="1">
    <citation type="submission" date="2018-09" db="EMBL/GenBank/DDBJ databases">
        <title>Genomic investigation of the strawberry pathogen Phytophthora fragariae indicates pathogenicity is determined by transcriptional variation in three key races.</title>
        <authorList>
            <person name="Adams T.M."/>
            <person name="Armitage A.D."/>
            <person name="Sobczyk M.K."/>
            <person name="Bates H.J."/>
            <person name="Dunwell J.M."/>
            <person name="Nellist C.F."/>
            <person name="Harrison R.J."/>
        </authorList>
    </citation>
    <scope>NUCLEOTIDE SEQUENCE [LARGE SCALE GENOMIC DNA]</scope>
    <source>
        <strain evidence="1 2">SCRP249</strain>
    </source>
</reference>
<gene>
    <name evidence="1" type="ORF">PR001_g20165</name>
</gene>
<dbReference type="EMBL" id="QXFV01001956">
    <property type="protein sequence ID" value="KAE8995273.1"/>
    <property type="molecule type" value="Genomic_DNA"/>
</dbReference>
<dbReference type="AlphaFoldDB" id="A0A6A3JUC9"/>
<dbReference type="PANTHER" id="PTHR37067">
    <property type="entry name" value="PX DOMAIN-CONTAINING PROTEIN"/>
    <property type="match status" value="1"/>
</dbReference>
<dbReference type="SUPFAM" id="SSF53098">
    <property type="entry name" value="Ribonuclease H-like"/>
    <property type="match status" value="1"/>
</dbReference>
<proteinExistence type="predicted"/>
<protein>
    <recommendedName>
        <fullName evidence="3">HAT C-terminal dimerisation domain-containing protein</fullName>
    </recommendedName>
</protein>
<sequence length="612" mass="69530">MHPYLNENQAPLVIEVDRAIVEGIVDSFLVGDDVDDISWDRIRSRLCCNVANTHYVLNIVNPVHFHLIVDYLSIGMSFRMALATLTMTRHRTGLASLDSCIPELPAKYARFACMINLQKLKSLMSAEWTFAIALDMSTHLSVSYLDIRIRLYFNGRLLNFHLLATSINDRHTAEVMFGAVAAVLDVMCPHWRDVIIGITTDGERKMTGRISGLATRFQRGCREGFVRVWCGLHQLDLILQSAFKTLMNGNFYRDFTQMITHFRRQQNLISEMKTTAPLLADTRWESMGKCCKWFKKYRSELEAPLRDNDSGCRPPEGWWLVLTIAESVSSSAIISFRTLDGKTALVAEQSAQFQSLFDKYKEKFNAKVGLDDTTRTEVKIINCAAPVWPPLPCVCSRYAFSPSGNTAVDTNSLLELLRDDGNFTIAAMGVISPDELYNLLFEVARVLAEIMEGLNQLQPERDSDNMPLERDPPPVLPHHLVRLRGRDLSTIIHQHRARMTRLWKESELDQIEQEHSAMRQMYASSTEFRAKVEQNVKLDFANCWDSLDAHYPALKRFAGGLATIFPGTSTVESDFSLLKWVKPSYKSRLTDFSLEGALHTKQFAELDSIPLD</sequence>
<dbReference type="PANTHER" id="PTHR37067:SF3">
    <property type="entry name" value="PX DOMAIN-CONTAINING PROTEIN"/>
    <property type="match status" value="1"/>
</dbReference>
<organism evidence="1 2">
    <name type="scientific">Phytophthora rubi</name>
    <dbReference type="NCBI Taxonomy" id="129364"/>
    <lineage>
        <taxon>Eukaryota</taxon>
        <taxon>Sar</taxon>
        <taxon>Stramenopiles</taxon>
        <taxon>Oomycota</taxon>
        <taxon>Peronosporomycetes</taxon>
        <taxon>Peronosporales</taxon>
        <taxon>Peronosporaceae</taxon>
        <taxon>Phytophthora</taxon>
    </lineage>
</organism>
<comment type="caution">
    <text evidence="1">The sequence shown here is derived from an EMBL/GenBank/DDBJ whole genome shotgun (WGS) entry which is preliminary data.</text>
</comment>
<evidence type="ECO:0008006" key="3">
    <source>
        <dbReference type="Google" id="ProtNLM"/>
    </source>
</evidence>
<dbReference type="InterPro" id="IPR012337">
    <property type="entry name" value="RNaseH-like_sf"/>
</dbReference>